<protein>
    <submittedName>
        <fullName evidence="1">Uncharacterized protein</fullName>
    </submittedName>
</protein>
<reference evidence="1" key="1">
    <citation type="submission" date="2019-08" db="EMBL/GenBank/DDBJ databases">
        <authorList>
            <person name="Kucharzyk K."/>
            <person name="Murdoch R.W."/>
            <person name="Higgins S."/>
            <person name="Loffler F."/>
        </authorList>
    </citation>
    <scope>NUCLEOTIDE SEQUENCE</scope>
</reference>
<sequence>MPADLLDRIATDLGAKGMRQQLAAQTMPGHRQAARIGIVDQGHLLKHPWQAVIDAHVSAHQDQAGVGFGVLRNRIAIDDRDPLPRNVETVEDVEQRPRGADLGVLQDGNRFHAVRGSGEGVLLSVLRS</sequence>
<evidence type="ECO:0000313" key="1">
    <source>
        <dbReference type="EMBL" id="MPN18165.1"/>
    </source>
</evidence>
<organism evidence="1">
    <name type="scientific">bioreactor metagenome</name>
    <dbReference type="NCBI Taxonomy" id="1076179"/>
    <lineage>
        <taxon>unclassified sequences</taxon>
        <taxon>metagenomes</taxon>
        <taxon>ecological metagenomes</taxon>
    </lineage>
</organism>
<dbReference type="EMBL" id="VSSQ01065448">
    <property type="protein sequence ID" value="MPN18165.1"/>
    <property type="molecule type" value="Genomic_DNA"/>
</dbReference>
<name>A0A645FUM3_9ZZZZ</name>
<accession>A0A645FUM3</accession>
<comment type="caution">
    <text evidence="1">The sequence shown here is derived from an EMBL/GenBank/DDBJ whole genome shotgun (WGS) entry which is preliminary data.</text>
</comment>
<dbReference type="AlphaFoldDB" id="A0A645FUM3"/>
<proteinExistence type="predicted"/>
<gene>
    <name evidence="1" type="ORF">SDC9_165523</name>
</gene>